<organism evidence="1 2">
    <name type="scientific">bacterium (Candidatus Blackallbacteria) CG17_big_fil_post_rev_8_21_14_2_50_48_46</name>
    <dbReference type="NCBI Taxonomy" id="2014261"/>
    <lineage>
        <taxon>Bacteria</taxon>
        <taxon>Candidatus Blackallbacteria</taxon>
    </lineage>
</organism>
<proteinExistence type="predicted"/>
<dbReference type="AlphaFoldDB" id="A0A2M7G5E2"/>
<dbReference type="EMBL" id="PFFQ01000035">
    <property type="protein sequence ID" value="PIW16783.1"/>
    <property type="molecule type" value="Genomic_DNA"/>
</dbReference>
<gene>
    <name evidence="1" type="ORF">COW36_11605</name>
</gene>
<reference evidence="1 2" key="1">
    <citation type="submission" date="2017-09" db="EMBL/GenBank/DDBJ databases">
        <title>Depth-based differentiation of microbial function through sediment-hosted aquifers and enrichment of novel symbionts in the deep terrestrial subsurface.</title>
        <authorList>
            <person name="Probst A.J."/>
            <person name="Ladd B."/>
            <person name="Jarett J.K."/>
            <person name="Geller-Mcgrath D.E."/>
            <person name="Sieber C.M."/>
            <person name="Emerson J.B."/>
            <person name="Anantharaman K."/>
            <person name="Thomas B.C."/>
            <person name="Malmstrom R."/>
            <person name="Stieglmeier M."/>
            <person name="Klingl A."/>
            <person name="Woyke T."/>
            <person name="Ryan C.M."/>
            <person name="Banfield J.F."/>
        </authorList>
    </citation>
    <scope>NUCLEOTIDE SEQUENCE [LARGE SCALE GENOMIC DNA]</scope>
    <source>
        <strain evidence="1">CG17_big_fil_post_rev_8_21_14_2_50_48_46</strain>
    </source>
</reference>
<protein>
    <submittedName>
        <fullName evidence="1">Uncharacterized protein</fullName>
    </submittedName>
</protein>
<sequence>MHSDKIGWTQKMNESIANDQETGQIPSDIINKAKSIAKQNNIPLDTSVLDYLKRKNDALKLVMAIDSSKITDAFGKNSDGTLKKGTALVTFATWHTFNTGSEQYTMKLQMTFNNGKWSKIECKN</sequence>
<accession>A0A2M7G5E2</accession>
<comment type="caution">
    <text evidence="1">The sequence shown here is derived from an EMBL/GenBank/DDBJ whole genome shotgun (WGS) entry which is preliminary data.</text>
</comment>
<evidence type="ECO:0000313" key="1">
    <source>
        <dbReference type="EMBL" id="PIW16783.1"/>
    </source>
</evidence>
<evidence type="ECO:0000313" key="2">
    <source>
        <dbReference type="Proteomes" id="UP000231019"/>
    </source>
</evidence>
<dbReference type="Proteomes" id="UP000231019">
    <property type="component" value="Unassembled WGS sequence"/>
</dbReference>
<name>A0A2M7G5E2_9BACT</name>